<proteinExistence type="predicted"/>
<dbReference type="Proteomes" id="UP000033096">
    <property type="component" value="Chromosome"/>
</dbReference>
<name>A0A0E3Q4L3_9EURY</name>
<dbReference type="GeneID" id="24809417"/>
<dbReference type="EMBL" id="CP009520">
    <property type="protein sequence ID" value="AKB43285.1"/>
    <property type="molecule type" value="Genomic_DNA"/>
</dbReference>
<sequence length="263" mass="30998">MSTSKKICDFCLNQNGEEVFMEEINDSLICPKCKNCIFIDLENYKNAWYKNAEGIFPFLRPELTSDDLPNPRLLFLYQDCYQALLIGRYNVSLVMMGVLLEAVMKERIELKLGEYFSKLFGPCLQKIETHKLMSQEHIFFLRKFKDIIRNPYQHDDEADIMNGIYMPTWPIKFESEISAEAIGDLMKNIRSGKIKPKFLPVSEIPAIRSFAKQSYDQKRAIKLFTEVHDFLIEVCKFYFKECEYQEHNLKYGTGLEKIEHYKI</sequence>
<dbReference type="AlphaFoldDB" id="A0A0E3Q4L3"/>
<dbReference type="PATRIC" id="fig|1434123.4.peg.1186"/>
<evidence type="ECO:0000313" key="2">
    <source>
        <dbReference type="Proteomes" id="UP000033096"/>
    </source>
</evidence>
<keyword evidence="2" id="KW-1185">Reference proteome</keyword>
<dbReference type="HOGENOM" id="CLU_1056078_0_0_2"/>
<dbReference type="KEGG" id="mvc:MSVAZ_1016"/>
<reference evidence="1 2" key="1">
    <citation type="submission" date="2014-07" db="EMBL/GenBank/DDBJ databases">
        <title>Methanogenic archaea and the global carbon cycle.</title>
        <authorList>
            <person name="Henriksen J.R."/>
            <person name="Luke J."/>
            <person name="Reinhart S."/>
            <person name="Benedict M.N."/>
            <person name="Youngblut N.D."/>
            <person name="Metcalf M.E."/>
            <person name="Whitaker R.J."/>
            <person name="Metcalf W.W."/>
        </authorList>
    </citation>
    <scope>NUCLEOTIDE SEQUENCE [LARGE SCALE GENOMIC DNA]</scope>
    <source>
        <strain evidence="1 2">Z-761</strain>
    </source>
</reference>
<protein>
    <submittedName>
        <fullName evidence="1">Uncharacterized protein</fullName>
    </submittedName>
</protein>
<organism evidence="1 2">
    <name type="scientific">Methanosarcina vacuolata Z-761</name>
    <dbReference type="NCBI Taxonomy" id="1434123"/>
    <lineage>
        <taxon>Archaea</taxon>
        <taxon>Methanobacteriati</taxon>
        <taxon>Methanobacteriota</taxon>
        <taxon>Stenosarchaea group</taxon>
        <taxon>Methanomicrobia</taxon>
        <taxon>Methanosarcinales</taxon>
        <taxon>Methanosarcinaceae</taxon>
        <taxon>Methanosarcina</taxon>
    </lineage>
</organism>
<accession>A0A0E3Q4L3</accession>
<evidence type="ECO:0000313" key="1">
    <source>
        <dbReference type="EMBL" id="AKB43285.1"/>
    </source>
</evidence>
<gene>
    <name evidence="1" type="ORF">MSVAZ_1016</name>
</gene>
<dbReference type="RefSeq" id="WP_157206021.1">
    <property type="nucleotide sequence ID" value="NZ_CP009520.1"/>
</dbReference>